<evidence type="ECO:0000256" key="1">
    <source>
        <dbReference type="ARBA" id="ARBA00000448"/>
    </source>
</evidence>
<evidence type="ECO:0000313" key="13">
    <source>
        <dbReference type="EMBL" id="KAK1710605.1"/>
    </source>
</evidence>
<comment type="similarity">
    <text evidence="2">Belongs to the glycosyl hydrolase 3 family.</text>
</comment>
<evidence type="ECO:0000256" key="9">
    <source>
        <dbReference type="ARBA" id="ARBA00023326"/>
    </source>
</evidence>
<comment type="caution">
    <text evidence="13">The sequence shown here is derived from an EMBL/GenBank/DDBJ whole genome shotgun (WGS) entry which is preliminary data.</text>
</comment>
<protein>
    <recommendedName>
        <fullName evidence="3">beta-glucosidase</fullName>
        <ecNumber evidence="3">3.2.1.21</ecNumber>
    </recommendedName>
</protein>
<proteinExistence type="inferred from homology"/>
<dbReference type="InterPro" id="IPR001764">
    <property type="entry name" value="Glyco_hydro_3_N"/>
</dbReference>
<evidence type="ECO:0000256" key="4">
    <source>
        <dbReference type="ARBA" id="ARBA00022729"/>
    </source>
</evidence>
<evidence type="ECO:0000256" key="5">
    <source>
        <dbReference type="ARBA" id="ARBA00022801"/>
    </source>
</evidence>
<feature type="domain" description="Glycoside hydrolase family 3 C-terminal" evidence="12">
    <location>
        <begin position="496"/>
        <end position="631"/>
    </location>
</feature>
<evidence type="ECO:0000256" key="10">
    <source>
        <dbReference type="SAM" id="SignalP"/>
    </source>
</evidence>
<evidence type="ECO:0000256" key="3">
    <source>
        <dbReference type="ARBA" id="ARBA00012744"/>
    </source>
</evidence>
<dbReference type="PRINTS" id="PR00133">
    <property type="entry name" value="GLHYDRLASE3"/>
</dbReference>
<dbReference type="InterPro" id="IPR051915">
    <property type="entry name" value="Cellulose_Degrad_GH3"/>
</dbReference>
<keyword evidence="8" id="KW-0326">Glycosidase</keyword>
<evidence type="ECO:0000256" key="8">
    <source>
        <dbReference type="ARBA" id="ARBA00023295"/>
    </source>
</evidence>
<dbReference type="Pfam" id="PF01915">
    <property type="entry name" value="Glyco_hydro_3_C"/>
    <property type="match status" value="1"/>
</dbReference>
<comment type="catalytic activity">
    <reaction evidence="1">
        <text>Hydrolysis of terminal, non-reducing beta-D-glucosyl residues with release of beta-D-glucose.</text>
        <dbReference type="EC" id="3.2.1.21"/>
    </reaction>
</comment>
<evidence type="ECO:0000256" key="7">
    <source>
        <dbReference type="ARBA" id="ARBA00023277"/>
    </source>
</evidence>
<dbReference type="InterPro" id="IPR036881">
    <property type="entry name" value="Glyco_hydro_3_C_sf"/>
</dbReference>
<feature type="domain" description="Glycoside hydrolase family 3 N-terminal" evidence="11">
    <location>
        <begin position="63"/>
        <end position="419"/>
    </location>
</feature>
<keyword evidence="4 10" id="KW-0732">Signal</keyword>
<evidence type="ECO:0000259" key="11">
    <source>
        <dbReference type="Pfam" id="PF00933"/>
    </source>
</evidence>
<dbReference type="EC" id="3.2.1.21" evidence="3"/>
<dbReference type="PANTHER" id="PTHR30620">
    <property type="entry name" value="PERIPLASMIC BETA-GLUCOSIDASE-RELATED"/>
    <property type="match status" value="1"/>
</dbReference>
<accession>A0AAD8X8Z2</accession>
<keyword evidence="5 13" id="KW-0378">Hydrolase</keyword>
<sequence>MKLNVATLALTGLALQANCASTPSSSPKQQWLARQDAAESLPIYKNSSYCVDARVEDLIQRMTVEEKAGQLFQTQLYQGPNGTLDPGNVTARRNSTDNMIGEKYMTHFNLVGDITDAKQVAEFVNLVQQRALDTRLGIPVTLSTDPRHHFTENIGTGFQAGVFSQWPETLGLAALRDPELVRKFAEVAREEYIAVGIRAALHPQVDLATEPRWARLGNTWGENATLTSELIVEYIKGFQGREIGPHSVTTVTKHFPGGGPMENGEDSHFTYGKNQTYPGKNFEYHLTPFRAAIAAGARQMMPYYSRPIGLSDNSTDYEPVGFSFNKQIVTDLLRDQLGFEGIVVTDWGLITDTVIRGQDMPARAWGLESTTELERAARILDAGCDQFGGEQRTELIIQLVDEGIVSEDRLDISVRRLLREKFLLGLFDNPFVDPEAATRVVGNDYFLRLGNDAQRRAYTLLTNKDELLPLEHISTETKVYIEGFNATFLEARNLTVVETPEEADYALLRLDAPYEPRPGGFEAAYHAGSLEYSAEEKVRQAAIYAAVPTVVDVILDRPAAIPEVIDAASAVLGSYGSGSEAFLDVIFGLSNPEGKLPFDLPRSQQAVEDAMEDVPYDTVDPVFRFGHGLRYADKCLL</sequence>
<dbReference type="Gene3D" id="3.20.20.300">
    <property type="entry name" value="Glycoside hydrolase, family 3, N-terminal domain"/>
    <property type="match status" value="1"/>
</dbReference>
<evidence type="ECO:0000259" key="12">
    <source>
        <dbReference type="Pfam" id="PF01915"/>
    </source>
</evidence>
<dbReference type="GO" id="GO:0009251">
    <property type="term" value="P:glucan catabolic process"/>
    <property type="evidence" value="ECO:0007669"/>
    <property type="project" value="TreeGrafter"/>
</dbReference>
<dbReference type="InterPro" id="IPR017853">
    <property type="entry name" value="GH"/>
</dbReference>
<dbReference type="InterPro" id="IPR036962">
    <property type="entry name" value="Glyco_hydro_3_N_sf"/>
</dbReference>
<keyword evidence="7" id="KW-0119">Carbohydrate metabolism</keyword>
<reference evidence="13" key="1">
    <citation type="submission" date="2021-12" db="EMBL/GenBank/DDBJ databases">
        <title>Comparative genomics, transcriptomics and evolutionary studies reveal genomic signatures of adaptation to plant cell wall in hemibiotrophic fungi.</title>
        <authorList>
            <consortium name="DOE Joint Genome Institute"/>
            <person name="Baroncelli R."/>
            <person name="Diaz J.F."/>
            <person name="Benocci T."/>
            <person name="Peng M."/>
            <person name="Battaglia E."/>
            <person name="Haridas S."/>
            <person name="Andreopoulos W."/>
            <person name="Labutti K."/>
            <person name="Pangilinan J."/>
            <person name="Floch G.L."/>
            <person name="Makela M.R."/>
            <person name="Henrissat B."/>
            <person name="Grigoriev I.V."/>
            <person name="Crouch J.A."/>
            <person name="De Vries R.P."/>
            <person name="Sukno S.A."/>
            <person name="Thon M.R."/>
        </authorList>
    </citation>
    <scope>NUCLEOTIDE SEQUENCE</scope>
    <source>
        <strain evidence="13">CBS 112980</strain>
    </source>
</reference>
<keyword evidence="14" id="KW-1185">Reference proteome</keyword>
<dbReference type="RefSeq" id="XP_060358884.1">
    <property type="nucleotide sequence ID" value="XM_060515269.1"/>
</dbReference>
<dbReference type="EMBL" id="JAHMHS010000168">
    <property type="protein sequence ID" value="KAK1710605.1"/>
    <property type="molecule type" value="Genomic_DNA"/>
</dbReference>
<dbReference type="SUPFAM" id="SSF52279">
    <property type="entry name" value="Beta-D-glucan exohydrolase, C-terminal domain"/>
    <property type="match status" value="1"/>
</dbReference>
<keyword evidence="6" id="KW-0325">Glycoprotein</keyword>
<dbReference type="PANTHER" id="PTHR30620:SF16">
    <property type="entry name" value="LYSOSOMAL BETA GLUCOSIDASE"/>
    <property type="match status" value="1"/>
</dbReference>
<evidence type="ECO:0000313" key="14">
    <source>
        <dbReference type="Proteomes" id="UP001244207"/>
    </source>
</evidence>
<dbReference type="GO" id="GO:0008422">
    <property type="term" value="F:beta-glucosidase activity"/>
    <property type="evidence" value="ECO:0007669"/>
    <property type="project" value="UniProtKB-EC"/>
</dbReference>
<dbReference type="Gene3D" id="3.40.50.1700">
    <property type="entry name" value="Glycoside hydrolase family 3 C-terminal domain"/>
    <property type="match status" value="1"/>
</dbReference>
<dbReference type="GeneID" id="85399167"/>
<name>A0AAD8X8Z2_GLOAC</name>
<dbReference type="Proteomes" id="UP001244207">
    <property type="component" value="Unassembled WGS sequence"/>
</dbReference>
<keyword evidence="9" id="KW-0624">Polysaccharide degradation</keyword>
<dbReference type="SUPFAM" id="SSF51445">
    <property type="entry name" value="(Trans)glycosidases"/>
    <property type="match status" value="1"/>
</dbReference>
<organism evidence="13 14">
    <name type="scientific">Glomerella acutata</name>
    <name type="common">Colletotrichum acutatum</name>
    <dbReference type="NCBI Taxonomy" id="27357"/>
    <lineage>
        <taxon>Eukaryota</taxon>
        <taxon>Fungi</taxon>
        <taxon>Dikarya</taxon>
        <taxon>Ascomycota</taxon>
        <taxon>Pezizomycotina</taxon>
        <taxon>Sordariomycetes</taxon>
        <taxon>Hypocreomycetidae</taxon>
        <taxon>Glomerellales</taxon>
        <taxon>Glomerellaceae</taxon>
        <taxon>Colletotrichum</taxon>
        <taxon>Colletotrichum acutatum species complex</taxon>
    </lineage>
</organism>
<evidence type="ECO:0000256" key="6">
    <source>
        <dbReference type="ARBA" id="ARBA00023180"/>
    </source>
</evidence>
<gene>
    <name evidence="13" type="ORF">BDZ83DRAFT_766122</name>
</gene>
<evidence type="ECO:0000256" key="2">
    <source>
        <dbReference type="ARBA" id="ARBA00005336"/>
    </source>
</evidence>
<feature type="signal peptide" evidence="10">
    <location>
        <begin position="1"/>
        <end position="20"/>
    </location>
</feature>
<feature type="chain" id="PRO_5042288166" description="beta-glucosidase" evidence="10">
    <location>
        <begin position="21"/>
        <end position="637"/>
    </location>
</feature>
<dbReference type="Pfam" id="PF00933">
    <property type="entry name" value="Glyco_hydro_3"/>
    <property type="match status" value="1"/>
</dbReference>
<dbReference type="InterPro" id="IPR002772">
    <property type="entry name" value="Glyco_hydro_3_C"/>
</dbReference>
<dbReference type="AlphaFoldDB" id="A0AAD8X8Z2"/>